<feature type="region of interest" description="Disordered" evidence="2">
    <location>
        <begin position="1"/>
        <end position="89"/>
    </location>
</feature>
<dbReference type="AlphaFoldDB" id="A0A9N9PWZ6"/>
<evidence type="ECO:0000256" key="1">
    <source>
        <dbReference type="SAM" id="Coils"/>
    </source>
</evidence>
<comment type="caution">
    <text evidence="3">The sequence shown here is derived from an EMBL/GenBank/DDBJ whole genome shotgun (WGS) entry which is preliminary data.</text>
</comment>
<feature type="compositionally biased region" description="Polar residues" evidence="2">
    <location>
        <begin position="19"/>
        <end position="36"/>
    </location>
</feature>
<proteinExistence type="predicted"/>
<evidence type="ECO:0000313" key="3">
    <source>
        <dbReference type="EMBL" id="CAG8957127.1"/>
    </source>
</evidence>
<keyword evidence="1" id="KW-0175">Coiled coil</keyword>
<dbReference type="OrthoDB" id="202825at2759"/>
<keyword evidence="4" id="KW-1185">Reference proteome</keyword>
<evidence type="ECO:0000313" key="4">
    <source>
        <dbReference type="Proteomes" id="UP000696280"/>
    </source>
</evidence>
<sequence length="625" mass="70105">MVRTRAKRESYPRLPTDQFGKTSKALSQSQSLTTGAPSHEEPSIVRSQSLSKTPLPSSRRVATGKDGSSVALPPQYPSKEPSFPAVSSAKESLISYQSPSLFNNSPPPVVLAVNRSLTMSPSPDADANPADPLLASSSKHSFTQSQFSLALTLSKFRLKDSSTSDYIEHLRKKVKTTSSHSALDDEHRYVDSVEFWKDQYTKVHEEKKDLQDKVHRREEELRVLKLAQDQDAPDTRPAIPQKLISQYSDMPLARKRKEPSSDDILSGLDPPAMWNEEAIFMAPADVHLLRMRSFLVRLGRERQNLDKSNERLQDPNHHGGVLKHFNGLLALLENALCDSCMPLKFYNDNEELQKSHTFKLLRQLTWQVYISFQSCFTTLNEICRTIPGRSKRSPIIYGMVQFVKNSLALLHNLSKKQAEHHKTIGSNKRSKGSKPEEYAVNVYLTCTITSIILGMDWEVNKPGHSELMEGIMFAVLEHTGRLLLVASFGEDIAASKNRGPKVKKTPMIDTTYTESLYVMQILYAALGGADKKELFLKVLMTGRVGSKASGQPKNIHILDKAKHLLQSTLVKYMVGVEHLETLRMPEPPAEKMDISEVEHKGVPPSKDWLVSMVANLVGWDLVMPQ</sequence>
<dbReference type="Proteomes" id="UP000696280">
    <property type="component" value="Unassembled WGS sequence"/>
</dbReference>
<dbReference type="EMBL" id="CAJVRL010000077">
    <property type="protein sequence ID" value="CAG8957127.1"/>
    <property type="molecule type" value="Genomic_DNA"/>
</dbReference>
<evidence type="ECO:0000256" key="2">
    <source>
        <dbReference type="SAM" id="MobiDB-lite"/>
    </source>
</evidence>
<organism evidence="3 4">
    <name type="scientific">Hymenoscyphus fraxineus</name>
    <dbReference type="NCBI Taxonomy" id="746836"/>
    <lineage>
        <taxon>Eukaryota</taxon>
        <taxon>Fungi</taxon>
        <taxon>Dikarya</taxon>
        <taxon>Ascomycota</taxon>
        <taxon>Pezizomycotina</taxon>
        <taxon>Leotiomycetes</taxon>
        <taxon>Helotiales</taxon>
        <taxon>Helotiaceae</taxon>
        <taxon>Hymenoscyphus</taxon>
    </lineage>
</organism>
<gene>
    <name evidence="3" type="ORF">HYFRA_00009328</name>
</gene>
<name>A0A9N9PWZ6_9HELO</name>
<feature type="compositionally biased region" description="Polar residues" evidence="2">
    <location>
        <begin position="45"/>
        <end position="56"/>
    </location>
</feature>
<reference evidence="3" key="1">
    <citation type="submission" date="2021-07" db="EMBL/GenBank/DDBJ databases">
        <authorList>
            <person name="Durling M."/>
        </authorList>
    </citation>
    <scope>NUCLEOTIDE SEQUENCE</scope>
</reference>
<protein>
    <submittedName>
        <fullName evidence="3">Uncharacterized protein</fullName>
    </submittedName>
</protein>
<accession>A0A9N9PWZ6</accession>
<feature type="coiled-coil region" evidence="1">
    <location>
        <begin position="193"/>
        <end position="227"/>
    </location>
</feature>